<evidence type="ECO:0000313" key="5">
    <source>
        <dbReference type="EMBL" id="ORY81783.1"/>
    </source>
</evidence>
<evidence type="ECO:0000256" key="3">
    <source>
        <dbReference type="ARBA" id="ARBA00022827"/>
    </source>
</evidence>
<evidence type="ECO:0000256" key="4">
    <source>
        <dbReference type="ARBA" id="ARBA00023002"/>
    </source>
</evidence>
<organism evidence="5 6">
    <name type="scientific">Leucosporidium creatinivorum</name>
    <dbReference type="NCBI Taxonomy" id="106004"/>
    <lineage>
        <taxon>Eukaryota</taxon>
        <taxon>Fungi</taxon>
        <taxon>Dikarya</taxon>
        <taxon>Basidiomycota</taxon>
        <taxon>Pucciniomycotina</taxon>
        <taxon>Microbotryomycetes</taxon>
        <taxon>Leucosporidiales</taxon>
        <taxon>Leucosporidium</taxon>
    </lineage>
</organism>
<dbReference type="STRING" id="106004.A0A1Y2FCY8"/>
<dbReference type="OrthoDB" id="74360at2759"/>
<protein>
    <submittedName>
        <fullName evidence="5">FAD/NAD(P)-binding domain-containing protein</fullName>
    </submittedName>
</protein>
<keyword evidence="2" id="KW-0285">Flavoprotein</keyword>
<reference evidence="5 6" key="1">
    <citation type="submission" date="2016-07" db="EMBL/GenBank/DDBJ databases">
        <title>Pervasive Adenine N6-methylation of Active Genes in Fungi.</title>
        <authorList>
            <consortium name="DOE Joint Genome Institute"/>
            <person name="Mondo S.J."/>
            <person name="Dannebaum R.O."/>
            <person name="Kuo R.C."/>
            <person name="Labutti K."/>
            <person name="Haridas S."/>
            <person name="Kuo A."/>
            <person name="Salamov A."/>
            <person name="Ahrendt S.R."/>
            <person name="Lipzen A."/>
            <person name="Sullivan W."/>
            <person name="Andreopoulos W.B."/>
            <person name="Clum A."/>
            <person name="Lindquist E."/>
            <person name="Daum C."/>
            <person name="Ramamoorthy G.K."/>
            <person name="Gryganskyi A."/>
            <person name="Culley D."/>
            <person name="Magnuson J.K."/>
            <person name="James T.Y."/>
            <person name="O'Malley M.A."/>
            <person name="Stajich J.E."/>
            <person name="Spatafora J.W."/>
            <person name="Visel A."/>
            <person name="Grigoriev I.V."/>
        </authorList>
    </citation>
    <scope>NUCLEOTIDE SEQUENCE [LARGE SCALE GENOMIC DNA]</scope>
    <source>
        <strain evidence="5 6">62-1032</strain>
    </source>
</reference>
<dbReference type="AlphaFoldDB" id="A0A1Y2FCY8"/>
<dbReference type="GO" id="GO:0050661">
    <property type="term" value="F:NADP binding"/>
    <property type="evidence" value="ECO:0007669"/>
    <property type="project" value="InterPro"/>
</dbReference>
<comment type="caution">
    <text evidence="5">The sequence shown here is derived from an EMBL/GenBank/DDBJ whole genome shotgun (WGS) entry which is preliminary data.</text>
</comment>
<dbReference type="InParanoid" id="A0A1Y2FCY8"/>
<dbReference type="GO" id="GO:0004499">
    <property type="term" value="F:N,N-dimethylaniline monooxygenase activity"/>
    <property type="evidence" value="ECO:0007669"/>
    <property type="project" value="InterPro"/>
</dbReference>
<dbReference type="Proteomes" id="UP000193467">
    <property type="component" value="Unassembled WGS sequence"/>
</dbReference>
<dbReference type="PANTHER" id="PTHR42877:SF7">
    <property type="entry name" value="FLAVIN-BINDING MONOOXYGENASE-RELATED"/>
    <property type="match status" value="1"/>
</dbReference>
<dbReference type="InterPro" id="IPR036188">
    <property type="entry name" value="FAD/NAD-bd_sf"/>
</dbReference>
<gene>
    <name evidence="5" type="ORF">BCR35DRAFT_278809</name>
</gene>
<comment type="similarity">
    <text evidence="1">Belongs to the FAD-binding monooxygenase family.</text>
</comment>
<dbReference type="EMBL" id="MCGR01000022">
    <property type="protein sequence ID" value="ORY81783.1"/>
    <property type="molecule type" value="Genomic_DNA"/>
</dbReference>
<accession>A0A1Y2FCY8</accession>
<dbReference type="SUPFAM" id="SSF51905">
    <property type="entry name" value="FAD/NAD(P)-binding domain"/>
    <property type="match status" value="3"/>
</dbReference>
<dbReference type="GO" id="GO:0050660">
    <property type="term" value="F:flavin adenine dinucleotide binding"/>
    <property type="evidence" value="ECO:0007669"/>
    <property type="project" value="InterPro"/>
</dbReference>
<sequence length="582" mass="64666">MVSFTINSETGAPNGVSSSPFHLEDYPIDDATRNLKIAMIGAGFAGIIAGIRIDQKLKNVDLAIYEKNSSVGGTWLENSYPGLCCDIPAHCYSLTFEPNPNWSSFYAPGSEILEYLRSVSQKYKLDRFIRYRHTLTRADWDEATGQWTLSFNLTNEEGVKVGEKTETADVVIQGMGGLSRWNWPDIKGIHDYKGTKIHSAAYPGTAEDQAGKTVAVIGSGSSSIQIVPSLQPFATRVDNYVRGSTWIASPFASTELIKRRPDGLNYKFTDEEKKAFASDPAAYKKFRHGMESELNGVHGCTIKGSDLQKGAVEAFTVLMKQKLASKPEIAKTLIPGFPVACRRLTPGPGYLEALVEPNVDFISNGISRITETGIEDNEGVHREYDTIVCATGFDTSYRPRIPIIGRNGTNVQDEWSDVPTHYMSMAIGPDFPNYFIVNGPNSSLGSGSLLVLFEREVDYIVEAIAKMQRENIKTMSVKQAAVNDFMEYIDVYFQKTVYSEKCRSWYKKGLETGPVVALWPGSCLHAITALKNPRWEDFDYTSSSEQKNRFTFLGSGWTRAEMDPKGDRAFYLNEVDIPATPQ</sequence>
<evidence type="ECO:0000256" key="1">
    <source>
        <dbReference type="ARBA" id="ARBA00010139"/>
    </source>
</evidence>
<proteinExistence type="inferred from homology"/>
<name>A0A1Y2FCY8_9BASI</name>
<dbReference type="Gene3D" id="3.50.50.60">
    <property type="entry name" value="FAD/NAD(P)-binding domain"/>
    <property type="match status" value="2"/>
</dbReference>
<dbReference type="InterPro" id="IPR051209">
    <property type="entry name" value="FAD-bind_Monooxygenase_sf"/>
</dbReference>
<dbReference type="PANTHER" id="PTHR42877">
    <property type="entry name" value="L-ORNITHINE N(5)-MONOOXYGENASE-RELATED"/>
    <property type="match status" value="1"/>
</dbReference>
<keyword evidence="4" id="KW-0560">Oxidoreductase</keyword>
<dbReference type="InterPro" id="IPR020946">
    <property type="entry name" value="Flavin_mOase-like"/>
</dbReference>
<keyword evidence="3" id="KW-0274">FAD</keyword>
<evidence type="ECO:0000313" key="6">
    <source>
        <dbReference type="Proteomes" id="UP000193467"/>
    </source>
</evidence>
<dbReference type="Pfam" id="PF00743">
    <property type="entry name" value="FMO-like"/>
    <property type="match status" value="1"/>
</dbReference>
<keyword evidence="6" id="KW-1185">Reference proteome</keyword>
<evidence type="ECO:0000256" key="2">
    <source>
        <dbReference type="ARBA" id="ARBA00022630"/>
    </source>
</evidence>